<evidence type="ECO:0000256" key="1">
    <source>
        <dbReference type="SAM" id="MobiDB-lite"/>
    </source>
</evidence>
<dbReference type="CDD" id="cd19100">
    <property type="entry name" value="AKR_unchar"/>
    <property type="match status" value="1"/>
</dbReference>
<dbReference type="Pfam" id="PF00248">
    <property type="entry name" value="Aldo_ket_red"/>
    <property type="match status" value="1"/>
</dbReference>
<dbReference type="EMBL" id="CP046457">
    <property type="protein sequence ID" value="QGT99349.1"/>
    <property type="molecule type" value="Genomic_DNA"/>
</dbReference>
<dbReference type="Proteomes" id="UP000426444">
    <property type="component" value="Chromosome"/>
</dbReference>
<evidence type="ECO:0000313" key="3">
    <source>
        <dbReference type="EMBL" id="QGT99349.1"/>
    </source>
</evidence>
<dbReference type="Gene3D" id="3.20.20.100">
    <property type="entry name" value="NADP-dependent oxidoreductase domain"/>
    <property type="match status" value="1"/>
</dbReference>
<reference evidence="4" key="1">
    <citation type="journal article" date="2019" name="Microbiology">
        <title>Complete Genome Sequence of an Uncultured Bacterium of the Candidate Phylum Bipolaricaulota.</title>
        <authorList>
            <person name="Kadnikov V.V."/>
            <person name="Mardanov A.V."/>
            <person name="Beletsky A.V."/>
            <person name="Frank Y.A."/>
            <person name="Karnachuk O.V."/>
            <person name="Ravin N.V."/>
        </authorList>
    </citation>
    <scope>NUCLEOTIDE SEQUENCE [LARGE SCALE GENOMIC DNA]</scope>
</reference>
<organism evidence="3 4">
    <name type="scientific">Candidatus Syntrophocurvum alkaliphilum</name>
    <dbReference type="NCBI Taxonomy" id="2293317"/>
    <lineage>
        <taxon>Bacteria</taxon>
        <taxon>Bacillati</taxon>
        <taxon>Bacillota</taxon>
        <taxon>Clostridia</taxon>
        <taxon>Eubacteriales</taxon>
        <taxon>Syntrophomonadaceae</taxon>
        <taxon>Candidatus Syntrophocurvum</taxon>
    </lineage>
</organism>
<evidence type="ECO:0000313" key="4">
    <source>
        <dbReference type="Proteomes" id="UP000426444"/>
    </source>
</evidence>
<dbReference type="AlphaFoldDB" id="A0A6I6DAD8"/>
<dbReference type="PROSITE" id="PS51257">
    <property type="entry name" value="PROKAR_LIPOPROTEIN"/>
    <property type="match status" value="1"/>
</dbReference>
<sequence>MKRINRRNFLKIGLGSIVTVGMCGCATELDEVKEKDKKKTTDKVNDKKQDTNEVNNRKTGFRKLGKTGLEVSLLGLGGSMTIAQAHKQEEAVQMINKAIDNGVNFIDTAPTYGASEDNIGQVMLNRRQEVVLATKTIDRSYDGTMQLIEQSLNRLNTDYIDIYQLHGVHTDDDLDKISASDGAWRALKELKAQGVIGLTGITTHRDPQVAIRSIKEMDFDCLLMSLNPADIYYQPMQKELMAEALHQDMGIIAMKVVAYGRIFRDNGISTMQQALGYVLSFPVHCAIVGVSNIDEIIENIEITANFTPYSKDELEKLEKLVKSYEQEVNFFKTQW</sequence>
<dbReference type="SUPFAM" id="SSF51430">
    <property type="entry name" value="NAD(P)-linked oxidoreductase"/>
    <property type="match status" value="1"/>
</dbReference>
<evidence type="ECO:0000259" key="2">
    <source>
        <dbReference type="Pfam" id="PF00248"/>
    </source>
</evidence>
<gene>
    <name evidence="3" type="ORF">SYNTR_0756</name>
</gene>
<dbReference type="InterPro" id="IPR023210">
    <property type="entry name" value="NADP_OxRdtase_dom"/>
</dbReference>
<dbReference type="GO" id="GO:0016491">
    <property type="term" value="F:oxidoreductase activity"/>
    <property type="evidence" value="ECO:0007669"/>
    <property type="project" value="InterPro"/>
</dbReference>
<dbReference type="RefSeq" id="WP_197079178.1">
    <property type="nucleotide sequence ID" value="NZ_CP046457.1"/>
</dbReference>
<dbReference type="InterPro" id="IPR036812">
    <property type="entry name" value="NAD(P)_OxRdtase_dom_sf"/>
</dbReference>
<feature type="region of interest" description="Disordered" evidence="1">
    <location>
        <begin position="35"/>
        <end position="56"/>
    </location>
</feature>
<dbReference type="PANTHER" id="PTHR43312">
    <property type="entry name" value="D-THREO-ALDOSE 1-DEHYDROGENASE"/>
    <property type="match status" value="1"/>
</dbReference>
<accession>A0A6I6DAD8</accession>
<keyword evidence="4" id="KW-1185">Reference proteome</keyword>
<dbReference type="InterPro" id="IPR053135">
    <property type="entry name" value="AKR2_Oxidoreductase"/>
</dbReference>
<proteinExistence type="predicted"/>
<dbReference type="InterPro" id="IPR020471">
    <property type="entry name" value="AKR"/>
</dbReference>
<dbReference type="KEGG" id="salq:SYNTR_0756"/>
<dbReference type="PRINTS" id="PR00069">
    <property type="entry name" value="ALDKETRDTASE"/>
</dbReference>
<name>A0A6I6DAD8_9FIRM</name>
<feature type="domain" description="NADP-dependent oxidoreductase" evidence="2">
    <location>
        <begin position="75"/>
        <end position="261"/>
    </location>
</feature>
<dbReference type="PANTHER" id="PTHR43312:SF1">
    <property type="entry name" value="NADP-DEPENDENT OXIDOREDUCTASE DOMAIN-CONTAINING PROTEIN"/>
    <property type="match status" value="1"/>
</dbReference>
<feature type="compositionally biased region" description="Basic and acidic residues" evidence="1">
    <location>
        <begin position="35"/>
        <end position="51"/>
    </location>
</feature>
<protein>
    <recommendedName>
        <fullName evidence="2">NADP-dependent oxidoreductase domain-containing protein</fullName>
    </recommendedName>
</protein>